<feature type="domain" description="Cardiolipin synthase N-terminal" evidence="8">
    <location>
        <begin position="13"/>
        <end position="57"/>
    </location>
</feature>
<dbReference type="OrthoDB" id="3298527at2"/>
<keyword evidence="5 7" id="KW-0472">Membrane</keyword>
<dbReference type="Proteomes" id="UP000291758">
    <property type="component" value="Chromosome"/>
</dbReference>
<protein>
    <recommendedName>
        <fullName evidence="8">Cardiolipin synthase N-terminal domain-containing protein</fullName>
    </recommendedName>
</protein>
<evidence type="ECO:0000256" key="7">
    <source>
        <dbReference type="SAM" id="Phobius"/>
    </source>
</evidence>
<keyword evidence="3 7" id="KW-0812">Transmembrane</keyword>
<feature type="region of interest" description="Disordered" evidence="6">
    <location>
        <begin position="61"/>
        <end position="80"/>
    </location>
</feature>
<sequence length="101" mass="11242">MLRALLTLAVLGLVVYALTDLAGTRKDQTGGLPKWLWVVVIVLMPVVGSLVWIVFRRLGGRSSQGPAGPSGPLAPDDDPEFLWRLDQERKRRERQEPDLPN</sequence>
<feature type="transmembrane region" description="Helical" evidence="7">
    <location>
        <begin position="35"/>
        <end position="55"/>
    </location>
</feature>
<dbReference type="EMBL" id="CP035495">
    <property type="protein sequence ID" value="QAY64321.1"/>
    <property type="molecule type" value="Genomic_DNA"/>
</dbReference>
<gene>
    <name evidence="9" type="ORF">ET495_15155</name>
</gene>
<organism evidence="9 10">
    <name type="scientific">Xylanimonas allomyrinae</name>
    <dbReference type="NCBI Taxonomy" id="2509459"/>
    <lineage>
        <taxon>Bacteria</taxon>
        <taxon>Bacillati</taxon>
        <taxon>Actinomycetota</taxon>
        <taxon>Actinomycetes</taxon>
        <taxon>Micrococcales</taxon>
        <taxon>Promicromonosporaceae</taxon>
        <taxon>Xylanimonas</taxon>
    </lineage>
</organism>
<evidence type="ECO:0000259" key="8">
    <source>
        <dbReference type="Pfam" id="PF13396"/>
    </source>
</evidence>
<comment type="subcellular location">
    <subcellularLocation>
        <location evidence="1">Cell membrane</location>
        <topology evidence="1">Multi-pass membrane protein</topology>
    </subcellularLocation>
</comment>
<keyword evidence="2" id="KW-1003">Cell membrane</keyword>
<dbReference type="KEGG" id="xyl:ET495_15155"/>
<proteinExistence type="predicted"/>
<dbReference type="InterPro" id="IPR027379">
    <property type="entry name" value="CLS_N"/>
</dbReference>
<reference evidence="9 10" key="1">
    <citation type="submission" date="2019-01" db="EMBL/GenBank/DDBJ databases">
        <title>Genome sequencing of strain 2JSPR-7.</title>
        <authorList>
            <person name="Heo J."/>
            <person name="Kim S.-J."/>
            <person name="Kim J.-S."/>
            <person name="Hong S.-B."/>
            <person name="Kwon S.-W."/>
        </authorList>
    </citation>
    <scope>NUCLEOTIDE SEQUENCE [LARGE SCALE GENOMIC DNA]</scope>
    <source>
        <strain evidence="9 10">2JSPR-7</strain>
    </source>
</reference>
<evidence type="ECO:0000256" key="6">
    <source>
        <dbReference type="SAM" id="MobiDB-lite"/>
    </source>
</evidence>
<dbReference type="GO" id="GO:0005886">
    <property type="term" value="C:plasma membrane"/>
    <property type="evidence" value="ECO:0007669"/>
    <property type="project" value="UniProtKB-SubCell"/>
</dbReference>
<evidence type="ECO:0000256" key="2">
    <source>
        <dbReference type="ARBA" id="ARBA00022475"/>
    </source>
</evidence>
<evidence type="ECO:0000256" key="4">
    <source>
        <dbReference type="ARBA" id="ARBA00022989"/>
    </source>
</evidence>
<dbReference type="AlphaFoldDB" id="A0A4V0YEI4"/>
<dbReference type="Pfam" id="PF13396">
    <property type="entry name" value="PLDc_N"/>
    <property type="match status" value="1"/>
</dbReference>
<keyword evidence="4 7" id="KW-1133">Transmembrane helix</keyword>
<accession>A0A4V0YEI4</accession>
<name>A0A4V0YEI4_9MICO</name>
<keyword evidence="10" id="KW-1185">Reference proteome</keyword>
<dbReference type="RefSeq" id="WP_129205473.1">
    <property type="nucleotide sequence ID" value="NZ_CP035495.1"/>
</dbReference>
<evidence type="ECO:0000256" key="1">
    <source>
        <dbReference type="ARBA" id="ARBA00004651"/>
    </source>
</evidence>
<evidence type="ECO:0000313" key="10">
    <source>
        <dbReference type="Proteomes" id="UP000291758"/>
    </source>
</evidence>
<evidence type="ECO:0000256" key="5">
    <source>
        <dbReference type="ARBA" id="ARBA00023136"/>
    </source>
</evidence>
<evidence type="ECO:0000256" key="3">
    <source>
        <dbReference type="ARBA" id="ARBA00022692"/>
    </source>
</evidence>
<evidence type="ECO:0000313" key="9">
    <source>
        <dbReference type="EMBL" id="QAY64321.1"/>
    </source>
</evidence>